<dbReference type="Pfam" id="PF15977">
    <property type="entry name" value="HTH_46"/>
    <property type="match status" value="1"/>
</dbReference>
<dbReference type="Proteomes" id="UP001205357">
    <property type="component" value="Unassembled WGS sequence"/>
</dbReference>
<dbReference type="InterPro" id="IPR041687">
    <property type="entry name" value="HTH_46"/>
</dbReference>
<organism evidence="2 3">
    <name type="scientific">Scandinavium hiltneri</name>
    <dbReference type="NCBI Taxonomy" id="2926519"/>
    <lineage>
        <taxon>Bacteria</taxon>
        <taxon>Pseudomonadati</taxon>
        <taxon>Pseudomonadota</taxon>
        <taxon>Gammaproteobacteria</taxon>
        <taxon>Enterobacterales</taxon>
        <taxon>Enterobacteriaceae</taxon>
        <taxon>Scandinavium</taxon>
    </lineage>
</organism>
<evidence type="ECO:0000313" key="3">
    <source>
        <dbReference type="Proteomes" id="UP001205357"/>
    </source>
</evidence>
<reference evidence="2 3" key="1">
    <citation type="submission" date="2022-04" db="EMBL/GenBank/DDBJ databases">
        <title>Proposal of a three novel species of Scandinavium, Scandinavium hiltneri, Scandinavium manionii, Scandinavium tedordense.</title>
        <authorList>
            <person name="Maddock D.W."/>
            <person name="Brady C.L."/>
            <person name="Denman S."/>
            <person name="Arnold D."/>
        </authorList>
    </citation>
    <scope>NUCLEOTIDE SEQUENCE [LARGE SCALE GENOMIC DNA]</scope>
    <source>
        <strain evidence="2 3">H11S7</strain>
    </source>
</reference>
<dbReference type="InterPro" id="IPR014710">
    <property type="entry name" value="RmlC-like_jellyroll"/>
</dbReference>
<proteinExistence type="predicted"/>
<accession>A0ABT2DWZ8</accession>
<comment type="caution">
    <text evidence="2">The sequence shown here is derived from an EMBL/GenBank/DDBJ whole genome shotgun (WGS) entry which is preliminary data.</text>
</comment>
<dbReference type="RefSeq" id="WP_154158538.1">
    <property type="nucleotide sequence ID" value="NZ_JALIGE010000067.1"/>
</dbReference>
<dbReference type="EMBL" id="JALIGE010000067">
    <property type="protein sequence ID" value="MCS2160052.1"/>
    <property type="molecule type" value="Genomic_DNA"/>
</dbReference>
<evidence type="ECO:0000259" key="1">
    <source>
        <dbReference type="Pfam" id="PF15977"/>
    </source>
</evidence>
<feature type="domain" description="IprA winged helix-turn-helix" evidence="1">
    <location>
        <begin position="144"/>
        <end position="210"/>
    </location>
</feature>
<dbReference type="InterPro" id="IPR018490">
    <property type="entry name" value="cNMP-bd_dom_sf"/>
</dbReference>
<sequence>MDISFGKIHDWYLQLNLTLHVDKVNNKSNVCFYKKGEEVKLSPEQIYFVDKGALSFGFKGDERVIGNIVEHMPLGLIERFCPLVELHYHCASDVTISSISHQDFDEIFFETSKEQMKELTTILIYMLVFMFDIHVERRSESGYHIIKSMLTRYLYRRLINADEKEGVASFIIKRTSLSRSYVFRVLAELKKGGYITIKKGKLISIDKTLPGDY</sequence>
<name>A0ABT2DWZ8_9ENTR</name>
<evidence type="ECO:0000313" key="2">
    <source>
        <dbReference type="EMBL" id="MCS2160052.1"/>
    </source>
</evidence>
<gene>
    <name evidence="2" type="ORF">MUU47_02705</name>
</gene>
<dbReference type="SUPFAM" id="SSF51206">
    <property type="entry name" value="cAMP-binding domain-like"/>
    <property type="match status" value="1"/>
</dbReference>
<protein>
    <submittedName>
        <fullName evidence="2">Helix-turn-helix domain-containing protein</fullName>
    </submittedName>
</protein>
<keyword evidence="3" id="KW-1185">Reference proteome</keyword>
<dbReference type="Gene3D" id="2.60.120.10">
    <property type="entry name" value="Jelly Rolls"/>
    <property type="match status" value="1"/>
</dbReference>